<feature type="transmembrane region" description="Helical" evidence="2">
    <location>
        <begin position="109"/>
        <end position="135"/>
    </location>
</feature>
<evidence type="ECO:0000256" key="2">
    <source>
        <dbReference type="SAM" id="Phobius"/>
    </source>
</evidence>
<keyword evidence="2" id="KW-0812">Transmembrane</keyword>
<feature type="transmembrane region" description="Helical" evidence="2">
    <location>
        <begin position="470"/>
        <end position="489"/>
    </location>
</feature>
<dbReference type="Pfam" id="PF01970">
    <property type="entry name" value="TctA"/>
    <property type="match status" value="1"/>
</dbReference>
<feature type="transmembrane region" description="Helical" evidence="2">
    <location>
        <begin position="61"/>
        <end position="82"/>
    </location>
</feature>
<keyword evidence="2" id="KW-1133">Transmembrane helix</keyword>
<dbReference type="EMBL" id="JASNFN010000016">
    <property type="protein sequence ID" value="MDP5183760.1"/>
    <property type="molecule type" value="Genomic_DNA"/>
</dbReference>
<reference evidence="5" key="1">
    <citation type="submission" date="2023-05" db="EMBL/GenBank/DDBJ databases">
        <title>Draft genome of Pseudofrankia sp. BMG5.37.</title>
        <authorList>
            <person name="Gtari M."/>
            <person name="Ghodhbane F."/>
            <person name="Sbissi I."/>
        </authorList>
    </citation>
    <scope>NUCLEOTIDE SEQUENCE [LARGE SCALE GENOMIC DNA]</scope>
    <source>
        <strain evidence="5">BMG 814</strain>
    </source>
</reference>
<feature type="transmembrane region" description="Helical" evidence="2">
    <location>
        <begin position="20"/>
        <end position="49"/>
    </location>
</feature>
<evidence type="ECO:0000256" key="1">
    <source>
        <dbReference type="SAM" id="MobiDB-lite"/>
    </source>
</evidence>
<name>A0ABT9IF87_9ACTN</name>
<sequence>MGILEGIGQGFSVALDPTNLLYVFLGVLIGTVIGVLPGLGPTATIALLLPITYEIEPVTAVILLAGIYYGSMYGGTITSVLLQLPGEAASVVTTFDGYQMAKQGRAGPALGIAAIGSWVGGTVSVIGLILLAPPLADLAVEFGSQEYVALTALGILLVTYLGTRHPVKSLSMAALGLLLATVGQDLITGTNRFTFGSISLFDGFDFVAVAMGLFGVGEILYNVEKTEKAQALKSKISNIWPSRKDLKDSSGAIARGSVMGFFIGVLPGGGGVISSLASYATEKRRAKDPTRFGKGAIEGVAGPETANNASSTSAFIPLLTLGIPPNVVLALIFGALLIQGITPGPQLIDQQPEIFWGVIASMAIGNLMLLILNIPLVGFFVQLLRVRAGILAAFALLVTMAGVFSVNNDIFDMWVVLAFGVIGWIMKKTGFEPGPLVLAFVLGAILESNFRRSMLISGGEFSTFFTRPMSGTLFALMALVILWSTVQGIRRRRRRSRPSTPGEEDLAATGTTAEPEGTPGAENTDDTEGATTGAPRDGSGSTGATGSTASGAPDGGPGPDRG</sequence>
<dbReference type="PANTHER" id="PTHR35342:SF5">
    <property type="entry name" value="TRICARBOXYLIC TRANSPORT PROTEIN"/>
    <property type="match status" value="1"/>
</dbReference>
<proteinExistence type="predicted"/>
<feature type="transmembrane region" description="Helical" evidence="2">
    <location>
        <begin position="258"/>
        <end position="281"/>
    </location>
</feature>
<evidence type="ECO:0000259" key="3">
    <source>
        <dbReference type="Pfam" id="PF01970"/>
    </source>
</evidence>
<feature type="transmembrane region" description="Helical" evidence="2">
    <location>
        <begin position="354"/>
        <end position="381"/>
    </location>
</feature>
<feature type="transmembrane region" description="Helical" evidence="2">
    <location>
        <begin position="200"/>
        <end position="221"/>
    </location>
</feature>
<keyword evidence="5" id="KW-1185">Reference proteome</keyword>
<accession>A0ABT9IF87</accession>
<keyword evidence="2" id="KW-0472">Membrane</keyword>
<gene>
    <name evidence="4" type="ORF">QOZ88_14055</name>
</gene>
<feature type="transmembrane region" description="Helical" evidence="2">
    <location>
        <begin position="388"/>
        <end position="404"/>
    </location>
</feature>
<feature type="region of interest" description="Disordered" evidence="1">
    <location>
        <begin position="491"/>
        <end position="562"/>
    </location>
</feature>
<evidence type="ECO:0000313" key="4">
    <source>
        <dbReference type="EMBL" id="MDP5183760.1"/>
    </source>
</evidence>
<dbReference type="InterPro" id="IPR002823">
    <property type="entry name" value="DUF112_TM"/>
</dbReference>
<dbReference type="PANTHER" id="PTHR35342">
    <property type="entry name" value="TRICARBOXYLIC TRANSPORT PROTEIN"/>
    <property type="match status" value="1"/>
</dbReference>
<evidence type="ECO:0000313" key="5">
    <source>
        <dbReference type="Proteomes" id="UP001233673"/>
    </source>
</evidence>
<feature type="compositionally biased region" description="Low complexity" evidence="1">
    <location>
        <begin position="537"/>
        <end position="552"/>
    </location>
</feature>
<organism evidence="4 5">
    <name type="scientific">Blastococcus carthaginiensis</name>
    <dbReference type="NCBI Taxonomy" id="3050034"/>
    <lineage>
        <taxon>Bacteria</taxon>
        <taxon>Bacillati</taxon>
        <taxon>Actinomycetota</taxon>
        <taxon>Actinomycetes</taxon>
        <taxon>Geodermatophilales</taxon>
        <taxon>Geodermatophilaceae</taxon>
        <taxon>Blastococcus</taxon>
    </lineage>
</organism>
<feature type="transmembrane region" description="Helical" evidence="2">
    <location>
        <begin position="147"/>
        <end position="163"/>
    </location>
</feature>
<feature type="compositionally biased region" description="Low complexity" evidence="1">
    <location>
        <begin position="507"/>
        <end position="522"/>
    </location>
</feature>
<dbReference type="RefSeq" id="WP_306000372.1">
    <property type="nucleotide sequence ID" value="NZ_JASNFN010000016.1"/>
</dbReference>
<protein>
    <submittedName>
        <fullName evidence="4">Tripartite tricarboxylate transporter permease</fullName>
    </submittedName>
</protein>
<dbReference type="Proteomes" id="UP001233673">
    <property type="component" value="Unassembled WGS sequence"/>
</dbReference>
<feature type="compositionally biased region" description="Gly residues" evidence="1">
    <location>
        <begin position="553"/>
        <end position="562"/>
    </location>
</feature>
<feature type="domain" description="DUF112" evidence="3">
    <location>
        <begin position="20"/>
        <end position="438"/>
    </location>
</feature>
<comment type="caution">
    <text evidence="4">The sequence shown here is derived from an EMBL/GenBank/DDBJ whole genome shotgun (WGS) entry which is preliminary data.</text>
</comment>
<feature type="transmembrane region" description="Helical" evidence="2">
    <location>
        <begin position="318"/>
        <end position="342"/>
    </location>
</feature>